<dbReference type="PANTHER" id="PTHR30520:SF2">
    <property type="entry name" value="INNER MEMBRANE PROTEIN YFDC"/>
    <property type="match status" value="1"/>
</dbReference>
<dbReference type="Gene3D" id="1.20.1080.10">
    <property type="entry name" value="Glycerol uptake facilitator protein"/>
    <property type="match status" value="1"/>
</dbReference>
<dbReference type="InterPro" id="IPR000292">
    <property type="entry name" value="For/NO2_transpt"/>
</dbReference>
<feature type="transmembrane region" description="Helical" evidence="5">
    <location>
        <begin position="123"/>
        <end position="152"/>
    </location>
</feature>
<feature type="transmembrane region" description="Helical" evidence="5">
    <location>
        <begin position="244"/>
        <end position="268"/>
    </location>
</feature>
<keyword evidence="7" id="KW-1185">Reference proteome</keyword>
<accession>A0A6L7FZC4</accession>
<dbReference type="AlphaFoldDB" id="A0A6L7FZC4"/>
<dbReference type="EMBL" id="WUMU01000001">
    <property type="protein sequence ID" value="MXN16660.1"/>
    <property type="molecule type" value="Genomic_DNA"/>
</dbReference>
<feature type="transmembrane region" description="Helical" evidence="5">
    <location>
        <begin position="172"/>
        <end position="194"/>
    </location>
</feature>
<proteinExistence type="predicted"/>
<gene>
    <name evidence="6" type="ORF">GR170_02335</name>
</gene>
<feature type="transmembrane region" description="Helical" evidence="5">
    <location>
        <begin position="84"/>
        <end position="102"/>
    </location>
</feature>
<dbReference type="GO" id="GO:0005886">
    <property type="term" value="C:plasma membrane"/>
    <property type="evidence" value="ECO:0007669"/>
    <property type="project" value="TreeGrafter"/>
</dbReference>
<organism evidence="6 7">
    <name type="scientific">Pseudooceanicola albus</name>
    <dbReference type="NCBI Taxonomy" id="2692189"/>
    <lineage>
        <taxon>Bacteria</taxon>
        <taxon>Pseudomonadati</taxon>
        <taxon>Pseudomonadota</taxon>
        <taxon>Alphaproteobacteria</taxon>
        <taxon>Rhodobacterales</taxon>
        <taxon>Paracoccaceae</taxon>
        <taxon>Pseudooceanicola</taxon>
    </lineage>
</organism>
<sequence>MAQDQAEEGRAPDVAALEEQLPSQAAAVHAVIRRSGEKELRREVMALLWSAIAGGITMSTSFLGRGVLMANLPQSDFGFLIDSAGYTLGFLFVIAAGQQLFTENTVTPVLPFMSNPTRKNLACLLRLWGVVLLGNTIGGAIAAAVFAWMPVFPGDVMQSFVNIGAHMLEKPWPQMLAGGVISGWLIATMVWAIHAEPRAKMLLVFLATYLIAIGEFPHVIVGTIEALFMLMLGQANLLDVVFGFWLPTLIGNVLGGTFIFALISHAQVRADVDAPRRKRA</sequence>
<dbReference type="Pfam" id="PF01226">
    <property type="entry name" value="Form_Nir_trans"/>
    <property type="match status" value="1"/>
</dbReference>
<dbReference type="InterPro" id="IPR023271">
    <property type="entry name" value="Aquaporin-like"/>
</dbReference>
<feature type="transmembrane region" description="Helical" evidence="5">
    <location>
        <begin position="44"/>
        <end position="64"/>
    </location>
</feature>
<evidence type="ECO:0000256" key="1">
    <source>
        <dbReference type="ARBA" id="ARBA00004141"/>
    </source>
</evidence>
<comment type="caution">
    <text evidence="6">The sequence shown here is derived from an EMBL/GenBank/DDBJ whole genome shotgun (WGS) entry which is preliminary data.</text>
</comment>
<dbReference type="GO" id="GO:0015499">
    <property type="term" value="F:formate transmembrane transporter activity"/>
    <property type="evidence" value="ECO:0007669"/>
    <property type="project" value="TreeGrafter"/>
</dbReference>
<dbReference type="Proteomes" id="UP000477911">
    <property type="component" value="Unassembled WGS sequence"/>
</dbReference>
<evidence type="ECO:0000256" key="2">
    <source>
        <dbReference type="ARBA" id="ARBA00022692"/>
    </source>
</evidence>
<name>A0A6L7FZC4_9RHOB</name>
<reference evidence="6 7" key="1">
    <citation type="submission" date="2019-12" db="EMBL/GenBank/DDBJ databases">
        <authorList>
            <person name="Li M."/>
        </authorList>
    </citation>
    <scope>NUCLEOTIDE SEQUENCE [LARGE SCALE GENOMIC DNA]</scope>
    <source>
        <strain evidence="6 7">GBMRC 2024</strain>
    </source>
</reference>
<evidence type="ECO:0000313" key="7">
    <source>
        <dbReference type="Proteomes" id="UP000477911"/>
    </source>
</evidence>
<dbReference type="RefSeq" id="WP_160891177.1">
    <property type="nucleotide sequence ID" value="NZ_WUMU01000001.1"/>
</dbReference>
<keyword evidence="2 5" id="KW-0812">Transmembrane</keyword>
<protein>
    <submittedName>
        <fullName evidence="6">Formate transporter</fullName>
    </submittedName>
</protein>
<keyword evidence="3 5" id="KW-1133">Transmembrane helix</keyword>
<comment type="subcellular location">
    <subcellularLocation>
        <location evidence="1">Membrane</location>
        <topology evidence="1">Multi-pass membrane protein</topology>
    </subcellularLocation>
</comment>
<dbReference type="PANTHER" id="PTHR30520">
    <property type="entry name" value="FORMATE TRANSPORTER-RELATED"/>
    <property type="match status" value="1"/>
</dbReference>
<evidence type="ECO:0000313" key="6">
    <source>
        <dbReference type="EMBL" id="MXN16660.1"/>
    </source>
</evidence>
<evidence type="ECO:0000256" key="5">
    <source>
        <dbReference type="SAM" id="Phobius"/>
    </source>
</evidence>
<keyword evidence="4 5" id="KW-0472">Membrane</keyword>
<evidence type="ECO:0000256" key="3">
    <source>
        <dbReference type="ARBA" id="ARBA00022989"/>
    </source>
</evidence>
<evidence type="ECO:0000256" key="4">
    <source>
        <dbReference type="ARBA" id="ARBA00023136"/>
    </source>
</evidence>
<feature type="transmembrane region" description="Helical" evidence="5">
    <location>
        <begin position="201"/>
        <end position="224"/>
    </location>
</feature>